<evidence type="ECO:0000256" key="9">
    <source>
        <dbReference type="ARBA" id="ARBA00070675"/>
    </source>
</evidence>
<dbReference type="SMART" id="SM00387">
    <property type="entry name" value="HATPase_c"/>
    <property type="match status" value="1"/>
</dbReference>
<dbReference type="GO" id="GO:0051082">
    <property type="term" value="F:unfolded protein binding"/>
    <property type="evidence" value="ECO:0007669"/>
    <property type="project" value="UniProtKB-UniRule"/>
</dbReference>
<evidence type="ECO:0000256" key="11">
    <source>
        <dbReference type="PIRSR" id="PIRSR002583-1"/>
    </source>
</evidence>
<evidence type="ECO:0000259" key="12">
    <source>
        <dbReference type="SMART" id="SM00387"/>
    </source>
</evidence>
<evidence type="ECO:0000256" key="8">
    <source>
        <dbReference type="ARBA" id="ARBA00058590"/>
    </source>
</evidence>
<keyword evidence="6 10" id="KW-0346">Stress response</keyword>
<dbReference type="GO" id="GO:0016887">
    <property type="term" value="F:ATP hydrolysis activity"/>
    <property type="evidence" value="ECO:0007669"/>
    <property type="project" value="InterPro"/>
</dbReference>
<dbReference type="RefSeq" id="WP_097279063.1">
    <property type="nucleotide sequence ID" value="NZ_OCNJ01000004.1"/>
</dbReference>
<dbReference type="GO" id="GO:0005737">
    <property type="term" value="C:cytoplasm"/>
    <property type="evidence" value="ECO:0007669"/>
    <property type="project" value="UniProtKB-SubCell"/>
</dbReference>
<gene>
    <name evidence="10" type="primary">htpG</name>
    <name evidence="13" type="ORF">SAMN05421508_10495</name>
</gene>
<dbReference type="InterPro" id="IPR019805">
    <property type="entry name" value="Heat_shock_protein_90_CS"/>
</dbReference>
<dbReference type="FunFam" id="3.30.565.10:FF:000009">
    <property type="entry name" value="Molecular chaperone HtpG"/>
    <property type="match status" value="1"/>
</dbReference>
<dbReference type="PIRSF" id="PIRSF002583">
    <property type="entry name" value="Hsp90"/>
    <property type="match status" value="1"/>
</dbReference>
<feature type="binding site" evidence="11">
    <location>
        <position position="326"/>
    </location>
    <ligand>
        <name>ATP</name>
        <dbReference type="ChEBI" id="CHEBI:30616"/>
    </ligand>
</feature>
<evidence type="ECO:0000256" key="2">
    <source>
        <dbReference type="ARBA" id="ARBA00008239"/>
    </source>
</evidence>
<organism evidence="13 14">
    <name type="scientific">Caenispirillum bisanense</name>
    <dbReference type="NCBI Taxonomy" id="414052"/>
    <lineage>
        <taxon>Bacteria</taxon>
        <taxon>Pseudomonadati</taxon>
        <taxon>Pseudomonadota</taxon>
        <taxon>Alphaproteobacteria</taxon>
        <taxon>Rhodospirillales</taxon>
        <taxon>Novispirillaceae</taxon>
        <taxon>Caenispirillum</taxon>
    </lineage>
</organism>
<dbReference type="PRINTS" id="PR00775">
    <property type="entry name" value="HEATSHOCK90"/>
</dbReference>
<feature type="binding site" evidence="11">
    <location>
        <begin position="99"/>
        <end position="100"/>
    </location>
    <ligand>
        <name>ATP</name>
        <dbReference type="ChEBI" id="CHEBI:30616"/>
    </ligand>
</feature>
<dbReference type="GO" id="GO:0140662">
    <property type="term" value="F:ATP-dependent protein folding chaperone"/>
    <property type="evidence" value="ECO:0007669"/>
    <property type="project" value="InterPro"/>
</dbReference>
<feature type="region of interest" description="A; substrate-binding" evidence="10">
    <location>
        <begin position="1"/>
        <end position="326"/>
    </location>
</feature>
<feature type="binding site" evidence="11">
    <location>
        <position position="171"/>
    </location>
    <ligand>
        <name>ATP</name>
        <dbReference type="ChEBI" id="CHEBI:30616"/>
    </ligand>
</feature>
<keyword evidence="5 10" id="KW-0067">ATP-binding</keyword>
<feature type="binding site" evidence="11">
    <location>
        <position position="92"/>
    </location>
    <ligand>
        <name>ATP</name>
        <dbReference type="ChEBI" id="CHEBI:30616"/>
    </ligand>
</feature>
<accession>A0A286GGT2</accession>
<dbReference type="InterPro" id="IPR020568">
    <property type="entry name" value="Ribosomal_Su5_D2-typ_SF"/>
</dbReference>
<dbReference type="Gene3D" id="3.30.565.10">
    <property type="entry name" value="Histidine kinase-like ATPase, C-terminal domain"/>
    <property type="match status" value="1"/>
</dbReference>
<name>A0A286GGT2_9PROT</name>
<comment type="caution">
    <text evidence="10">Lacks conserved residue(s) required for the propagation of feature annotation.</text>
</comment>
<dbReference type="InterPro" id="IPR001404">
    <property type="entry name" value="Hsp90_fam"/>
</dbReference>
<dbReference type="InterPro" id="IPR037196">
    <property type="entry name" value="HSP90_C"/>
</dbReference>
<evidence type="ECO:0000256" key="1">
    <source>
        <dbReference type="ARBA" id="ARBA00004496"/>
    </source>
</evidence>
<protein>
    <recommendedName>
        <fullName evidence="9 10">Chaperone protein HtpG</fullName>
    </recommendedName>
    <alternativeName>
        <fullName evidence="10">Heat shock protein HtpG</fullName>
    </alternativeName>
    <alternativeName>
        <fullName evidence="10">High temperature protein G</fullName>
    </alternativeName>
</protein>
<keyword evidence="4 10" id="KW-0547">Nucleotide-binding</keyword>
<dbReference type="Pfam" id="PF00183">
    <property type="entry name" value="HSP90"/>
    <property type="match status" value="1"/>
</dbReference>
<feature type="region of interest" description="C" evidence="10">
    <location>
        <begin position="547"/>
        <end position="625"/>
    </location>
</feature>
<evidence type="ECO:0000256" key="5">
    <source>
        <dbReference type="ARBA" id="ARBA00022840"/>
    </source>
</evidence>
<comment type="subcellular location">
    <subcellularLocation>
        <location evidence="1 10">Cytoplasm</location>
    </subcellularLocation>
</comment>
<dbReference type="EMBL" id="OCNJ01000004">
    <property type="protein sequence ID" value="SOD94710.1"/>
    <property type="molecule type" value="Genomic_DNA"/>
</dbReference>
<evidence type="ECO:0000313" key="13">
    <source>
        <dbReference type="EMBL" id="SOD94710.1"/>
    </source>
</evidence>
<comment type="subunit">
    <text evidence="10">Homodimer.</text>
</comment>
<feature type="binding site" evidence="11">
    <location>
        <position position="37"/>
    </location>
    <ligand>
        <name>ATP</name>
        <dbReference type="ChEBI" id="CHEBI:30616"/>
    </ligand>
</feature>
<dbReference type="OrthoDB" id="9802640at2"/>
<sequence length="625" mass="69973">MAEEKLQFQAEVARVLDIVVHSLYSHKEIFLRELVSNASDACDKLRWMALTQPELTADDPGFRITLIPNKDAKTLTVADNGVGMNRDELIENLGTIARSGTGEFLRQLTGDSRKDVSLIGQFGVGFYSAFMVAQSVEVVTRRAGDAHGWRWTSDGTGSFTVAEAADAARGTRVVLHLKDEEHEFLEPFRLRHIVKTYSDHIAIPVQLKDGDAEPETLNEASALWTRSKDEITAEQYKEFYHHVAHTFDEPWLTLHTKAEGAIEYTSLLFVPTQKPFDLFQPDRKQHLRLYVNRVFITDDCEGLLPAWLRFVRGVVDSPDLPLNVSREMLQHNPLLKKIQNGLVNKLLGELKKKAADAPEDYARFWDVFGPVVKEGMYEDFERRDKITELVRFRTTHGEDLVSFEDYVGRMKEGQTHIYYITGDDRAAIAQSPLLEGYRAKGVEVLLLTDPIDEFWVANAPGYKDFGMKSVAAGGTDLAAIKGAEDDKAAEERKKDEAPREDLDSLVTLLKATLGTKVKDVRPSDRLTESPVCLVADEGDMPMHLERLLRAHKQKDDETPRVLEINPAHALIKHMAARATAGASPDLEDMAYLLLDQARIVEGEAPTDPVAFGKRLAKVMAKGIAA</sequence>
<dbReference type="Gene3D" id="1.20.120.790">
    <property type="entry name" value="Heat shock protein 90, C-terminal domain"/>
    <property type="match status" value="1"/>
</dbReference>
<comment type="similarity">
    <text evidence="2 10">Belongs to the heat shock protein 90 family.</text>
</comment>
<dbReference type="AlphaFoldDB" id="A0A286GGT2"/>
<evidence type="ECO:0000256" key="7">
    <source>
        <dbReference type="ARBA" id="ARBA00023186"/>
    </source>
</evidence>
<dbReference type="InterPro" id="IPR036890">
    <property type="entry name" value="HATPase_C_sf"/>
</dbReference>
<dbReference type="SUPFAM" id="SSF110942">
    <property type="entry name" value="HSP90 C-terminal domain"/>
    <property type="match status" value="1"/>
</dbReference>
<proteinExistence type="inferred from homology"/>
<dbReference type="HAMAP" id="MF_00505">
    <property type="entry name" value="HSP90"/>
    <property type="match status" value="1"/>
</dbReference>
<evidence type="ECO:0000313" key="14">
    <source>
        <dbReference type="Proteomes" id="UP000219621"/>
    </source>
</evidence>
<comment type="function">
    <text evidence="8 10">Molecular chaperone. Has ATPase activity.</text>
</comment>
<dbReference type="Pfam" id="PF13589">
    <property type="entry name" value="HATPase_c_3"/>
    <property type="match status" value="1"/>
</dbReference>
<evidence type="ECO:0000256" key="6">
    <source>
        <dbReference type="ARBA" id="ARBA00023016"/>
    </source>
</evidence>
<feature type="binding site" evidence="11">
    <location>
        <position position="33"/>
    </location>
    <ligand>
        <name>ATP</name>
        <dbReference type="ChEBI" id="CHEBI:30616"/>
    </ligand>
</feature>
<evidence type="ECO:0000256" key="3">
    <source>
        <dbReference type="ARBA" id="ARBA00022490"/>
    </source>
</evidence>
<feature type="binding site" evidence="11">
    <location>
        <position position="79"/>
    </location>
    <ligand>
        <name>ATP</name>
        <dbReference type="ChEBI" id="CHEBI:30616"/>
    </ligand>
</feature>
<evidence type="ECO:0000256" key="4">
    <source>
        <dbReference type="ARBA" id="ARBA00022741"/>
    </source>
</evidence>
<feature type="binding site" evidence="11">
    <location>
        <position position="84"/>
    </location>
    <ligand>
        <name>ATP</name>
        <dbReference type="ChEBI" id="CHEBI:30616"/>
    </ligand>
</feature>
<dbReference type="Proteomes" id="UP000219621">
    <property type="component" value="Unassembled WGS sequence"/>
</dbReference>
<dbReference type="PROSITE" id="PS00298">
    <property type="entry name" value="HSP90"/>
    <property type="match status" value="1"/>
</dbReference>
<dbReference type="InterPro" id="IPR003594">
    <property type="entry name" value="HATPase_dom"/>
</dbReference>
<keyword evidence="3 10" id="KW-0963">Cytoplasm</keyword>
<dbReference type="SUPFAM" id="SSF55874">
    <property type="entry name" value="ATPase domain of HSP90 chaperone/DNA topoisomerase II/histidine kinase"/>
    <property type="match status" value="1"/>
</dbReference>
<keyword evidence="7 10" id="KW-0143">Chaperone</keyword>
<evidence type="ECO:0000256" key="10">
    <source>
        <dbReference type="HAMAP-Rule" id="MF_00505"/>
    </source>
</evidence>
<keyword evidence="14" id="KW-1185">Reference proteome</keyword>
<dbReference type="Gene3D" id="3.30.230.80">
    <property type="match status" value="1"/>
</dbReference>
<dbReference type="CDD" id="cd16927">
    <property type="entry name" value="HATPase_Hsp90-like"/>
    <property type="match status" value="1"/>
</dbReference>
<dbReference type="PANTHER" id="PTHR11528">
    <property type="entry name" value="HEAT SHOCK PROTEIN 90 FAMILY MEMBER"/>
    <property type="match status" value="1"/>
</dbReference>
<dbReference type="InterPro" id="IPR020575">
    <property type="entry name" value="Hsp90_N"/>
</dbReference>
<dbReference type="GO" id="GO:0005524">
    <property type="term" value="F:ATP binding"/>
    <property type="evidence" value="ECO:0007669"/>
    <property type="project" value="UniProtKB-UniRule"/>
</dbReference>
<dbReference type="Gene3D" id="3.40.50.11260">
    <property type="match status" value="1"/>
</dbReference>
<feature type="domain" description="Histidine kinase/HSP90-like ATPase" evidence="12">
    <location>
        <begin position="26"/>
        <end position="181"/>
    </location>
</feature>
<dbReference type="NCBIfam" id="NF003555">
    <property type="entry name" value="PRK05218.1"/>
    <property type="match status" value="1"/>
</dbReference>
<dbReference type="SUPFAM" id="SSF54211">
    <property type="entry name" value="Ribosomal protein S5 domain 2-like"/>
    <property type="match status" value="1"/>
</dbReference>
<feature type="binding site" evidence="11">
    <location>
        <begin position="121"/>
        <end position="126"/>
    </location>
    <ligand>
        <name>ATP</name>
        <dbReference type="ChEBI" id="CHEBI:30616"/>
    </ligand>
</feature>
<dbReference type="FunFam" id="3.30.230.80:FF:000002">
    <property type="entry name" value="Molecular chaperone HtpG"/>
    <property type="match status" value="1"/>
</dbReference>
<reference evidence="13 14" key="1">
    <citation type="submission" date="2017-09" db="EMBL/GenBank/DDBJ databases">
        <authorList>
            <person name="Ehlers B."/>
            <person name="Leendertz F.H."/>
        </authorList>
    </citation>
    <scope>NUCLEOTIDE SEQUENCE [LARGE SCALE GENOMIC DNA]</scope>
    <source>
        <strain evidence="13 14">USBA 140</strain>
    </source>
</reference>